<dbReference type="PANTHER" id="PTHR31339:SF9">
    <property type="entry name" value="PLASMIN AND FIBRONECTIN-BINDING PROTEIN A"/>
    <property type="match status" value="1"/>
</dbReference>
<keyword evidence="3 4" id="KW-0326">Glycosidase</keyword>
<keyword evidence="7" id="KW-1185">Reference proteome</keyword>
<dbReference type="InterPro" id="IPR000743">
    <property type="entry name" value="Glyco_hydro_28"/>
</dbReference>
<evidence type="ECO:0000256" key="2">
    <source>
        <dbReference type="ARBA" id="ARBA00022801"/>
    </source>
</evidence>
<accession>A0A4R1K1N1</accession>
<name>A0A4R1K1N1_9GAMM</name>
<evidence type="ECO:0000313" key="6">
    <source>
        <dbReference type="EMBL" id="TCK57894.1"/>
    </source>
</evidence>
<dbReference type="Proteomes" id="UP000295565">
    <property type="component" value="Unassembled WGS sequence"/>
</dbReference>
<comment type="caution">
    <text evidence="6">The sequence shown here is derived from an EMBL/GenBank/DDBJ whole genome shotgun (WGS) entry which is preliminary data.</text>
</comment>
<dbReference type="Pfam" id="PF00295">
    <property type="entry name" value="Glyco_hydro_28"/>
    <property type="match status" value="1"/>
</dbReference>
<feature type="signal peptide" evidence="5">
    <location>
        <begin position="1"/>
        <end position="25"/>
    </location>
</feature>
<comment type="similarity">
    <text evidence="1 4">Belongs to the glycosyl hydrolase 28 family.</text>
</comment>
<evidence type="ECO:0000256" key="1">
    <source>
        <dbReference type="ARBA" id="ARBA00008834"/>
    </source>
</evidence>
<dbReference type="EMBL" id="SMGD01000012">
    <property type="protein sequence ID" value="TCK57894.1"/>
    <property type="molecule type" value="Genomic_DNA"/>
</dbReference>
<proteinExistence type="inferred from homology"/>
<dbReference type="InterPro" id="IPR012334">
    <property type="entry name" value="Pectin_lyas_fold"/>
</dbReference>
<dbReference type="InterPro" id="IPR051801">
    <property type="entry name" value="GH28_Enzymes"/>
</dbReference>
<protein>
    <submittedName>
        <fullName evidence="6">Polygalacturonase</fullName>
    </submittedName>
</protein>
<keyword evidence="2 4" id="KW-0378">Hydrolase</keyword>
<feature type="chain" id="PRO_5020959278" evidence="5">
    <location>
        <begin position="26"/>
        <end position="447"/>
    </location>
</feature>
<organism evidence="6 7">
    <name type="scientific">Celerinatantimonas diazotrophica</name>
    <dbReference type="NCBI Taxonomy" id="412034"/>
    <lineage>
        <taxon>Bacteria</taxon>
        <taxon>Pseudomonadati</taxon>
        <taxon>Pseudomonadota</taxon>
        <taxon>Gammaproteobacteria</taxon>
        <taxon>Celerinatantimonadaceae</taxon>
        <taxon>Celerinatantimonas</taxon>
    </lineage>
</organism>
<keyword evidence="5" id="KW-0732">Signal</keyword>
<dbReference type="Gene3D" id="2.160.20.10">
    <property type="entry name" value="Single-stranded right-handed beta-helix, Pectin lyase-like"/>
    <property type="match status" value="1"/>
</dbReference>
<dbReference type="GO" id="GO:0005975">
    <property type="term" value="P:carbohydrate metabolic process"/>
    <property type="evidence" value="ECO:0007669"/>
    <property type="project" value="InterPro"/>
</dbReference>
<dbReference type="GO" id="GO:0004650">
    <property type="term" value="F:polygalacturonase activity"/>
    <property type="evidence" value="ECO:0007669"/>
    <property type="project" value="InterPro"/>
</dbReference>
<evidence type="ECO:0000256" key="5">
    <source>
        <dbReference type="SAM" id="SignalP"/>
    </source>
</evidence>
<evidence type="ECO:0000256" key="3">
    <source>
        <dbReference type="ARBA" id="ARBA00023295"/>
    </source>
</evidence>
<gene>
    <name evidence="6" type="ORF">EV690_1596</name>
</gene>
<dbReference type="AlphaFoldDB" id="A0A4R1K1N1"/>
<dbReference type="OrthoDB" id="9795222at2"/>
<sequence>MRLCNLAPVSCVLSTLLMLSFVAKATTNACDPASHHAIADGKTVITQQLQQTIDACSQQGGGIVSLHKGLWLSGPLSLKEGVTLNLEQGSTLQADNREKQFKHAFIEMKAQTGEAFILANHVNHVGITGNGTLNGSGKKLWRLEALKVHQIINFPATKEHLFTHSPGTLTNNIPKPWLIEFNAVKHGQIGAILATKSPMKTIVLRNSQYISLDGTRISNPENIPNSDGIHIIASQHITMKHLDISTKDNDIAIQSGRANEPSRPHASSDINILDSVIHQGQGISISSNTANGIGKIYIHRVRFANTLNGFRVHSTRGYGAPIGPITINNIKMIDVKTPLLLTESDAEPASIAVPALSTIKAVLKPKTAPIIHDVSIINLVAVNANVAGVFNGLPESPLQNIQLKYIDIRSKRGIKTSYAHISAAHVHISTEQGQPFNLGPGTELTAN</sequence>
<evidence type="ECO:0000313" key="7">
    <source>
        <dbReference type="Proteomes" id="UP000295565"/>
    </source>
</evidence>
<dbReference type="InterPro" id="IPR011050">
    <property type="entry name" value="Pectin_lyase_fold/virulence"/>
</dbReference>
<dbReference type="SUPFAM" id="SSF51126">
    <property type="entry name" value="Pectin lyase-like"/>
    <property type="match status" value="1"/>
</dbReference>
<reference evidence="6 7" key="1">
    <citation type="submission" date="2019-03" db="EMBL/GenBank/DDBJ databases">
        <title>Genomic Encyclopedia of Type Strains, Phase IV (KMG-IV): sequencing the most valuable type-strain genomes for metagenomic binning, comparative biology and taxonomic classification.</title>
        <authorList>
            <person name="Goeker M."/>
        </authorList>
    </citation>
    <scope>NUCLEOTIDE SEQUENCE [LARGE SCALE GENOMIC DNA]</scope>
    <source>
        <strain evidence="6 7">DSM 18577</strain>
    </source>
</reference>
<dbReference type="PANTHER" id="PTHR31339">
    <property type="entry name" value="PECTIN LYASE-RELATED"/>
    <property type="match status" value="1"/>
</dbReference>
<evidence type="ECO:0000256" key="4">
    <source>
        <dbReference type="RuleBase" id="RU361169"/>
    </source>
</evidence>